<evidence type="ECO:0000313" key="3">
    <source>
        <dbReference type="Proteomes" id="UP001605036"/>
    </source>
</evidence>
<dbReference type="EMBL" id="JBHFFA010000001">
    <property type="protein sequence ID" value="KAL2653161.1"/>
    <property type="molecule type" value="Genomic_DNA"/>
</dbReference>
<protein>
    <submittedName>
        <fullName evidence="2">Uncharacterized protein</fullName>
    </submittedName>
</protein>
<evidence type="ECO:0000256" key="1">
    <source>
        <dbReference type="SAM" id="MobiDB-lite"/>
    </source>
</evidence>
<proteinExistence type="predicted"/>
<comment type="caution">
    <text evidence="2">The sequence shown here is derived from an EMBL/GenBank/DDBJ whole genome shotgun (WGS) entry which is preliminary data.</text>
</comment>
<name>A0ABD1ZNY9_9MARC</name>
<gene>
    <name evidence="2" type="ORF">R1flu_021289</name>
</gene>
<dbReference type="AlphaFoldDB" id="A0ABD1ZNY9"/>
<reference evidence="2 3" key="1">
    <citation type="submission" date="2024-09" db="EMBL/GenBank/DDBJ databases">
        <title>Chromosome-scale assembly of Riccia fluitans.</title>
        <authorList>
            <person name="Paukszto L."/>
            <person name="Sawicki J."/>
            <person name="Karawczyk K."/>
            <person name="Piernik-Szablinska J."/>
            <person name="Szczecinska M."/>
            <person name="Mazdziarz M."/>
        </authorList>
    </citation>
    <scope>NUCLEOTIDE SEQUENCE [LARGE SCALE GENOMIC DNA]</scope>
    <source>
        <strain evidence="2">Rf_01</strain>
        <tissue evidence="2">Aerial parts of the thallus</tissue>
    </source>
</reference>
<evidence type="ECO:0000313" key="2">
    <source>
        <dbReference type="EMBL" id="KAL2653161.1"/>
    </source>
</evidence>
<sequence length="99" mass="10679">MRVKASQAREDKSRRWYAKGTGDSIDYDSTRIGNKGRIVESCSGLLPPRLSQDGTNSGGMWIVDADPQVIGNSIGVVLGPQGIVSFGEFPKGNLRRDLA</sequence>
<accession>A0ABD1ZNY9</accession>
<organism evidence="2 3">
    <name type="scientific">Riccia fluitans</name>
    <dbReference type="NCBI Taxonomy" id="41844"/>
    <lineage>
        <taxon>Eukaryota</taxon>
        <taxon>Viridiplantae</taxon>
        <taxon>Streptophyta</taxon>
        <taxon>Embryophyta</taxon>
        <taxon>Marchantiophyta</taxon>
        <taxon>Marchantiopsida</taxon>
        <taxon>Marchantiidae</taxon>
        <taxon>Marchantiales</taxon>
        <taxon>Ricciaceae</taxon>
        <taxon>Riccia</taxon>
    </lineage>
</organism>
<keyword evidence="3" id="KW-1185">Reference proteome</keyword>
<dbReference type="Proteomes" id="UP001605036">
    <property type="component" value="Unassembled WGS sequence"/>
</dbReference>
<feature type="region of interest" description="Disordered" evidence="1">
    <location>
        <begin position="1"/>
        <end position="23"/>
    </location>
</feature>